<evidence type="ECO:0000256" key="1">
    <source>
        <dbReference type="SAM" id="Phobius"/>
    </source>
</evidence>
<dbReference type="Proteomes" id="UP000218831">
    <property type="component" value="Unassembled WGS sequence"/>
</dbReference>
<name>A0A2A2G8C0_9BACT</name>
<dbReference type="AlphaFoldDB" id="A0A2A2G8C0"/>
<dbReference type="PANTHER" id="PTHR30373:SF2">
    <property type="entry name" value="UPF0603 PROTEIN YGCG"/>
    <property type="match status" value="1"/>
</dbReference>
<protein>
    <recommendedName>
        <fullName evidence="2">TPM domain-containing protein</fullName>
    </recommendedName>
</protein>
<feature type="domain" description="TPM" evidence="2">
    <location>
        <begin position="37"/>
        <end position="160"/>
    </location>
</feature>
<evidence type="ECO:0000259" key="2">
    <source>
        <dbReference type="Pfam" id="PF04536"/>
    </source>
</evidence>
<dbReference type="PANTHER" id="PTHR30373">
    <property type="entry name" value="UPF0603 PROTEIN YGCG"/>
    <property type="match status" value="1"/>
</dbReference>
<keyword evidence="1" id="KW-0812">Transmembrane</keyword>
<keyword evidence="4" id="KW-1185">Reference proteome</keyword>
<keyword evidence="1" id="KW-1133">Transmembrane helix</keyword>
<dbReference type="InterPro" id="IPR007621">
    <property type="entry name" value="TPM_dom"/>
</dbReference>
<accession>A0A2A2G8C0</accession>
<dbReference type="EMBL" id="NSKE01000007">
    <property type="protein sequence ID" value="PAU93558.1"/>
    <property type="molecule type" value="Genomic_DNA"/>
</dbReference>
<sequence length="259" mass="27336">MFSINKNIVITFFLTLILLLPGLVSAQNLPSEPVGHVNDFAKMLTSGERQQLEQKLRNYRDTTTTVISVAMLDNLGGISIEEAATTLFNEWKMWEANKDNGVLILIARQERKMRIEVGYGLEGAIPDVMAGRIVREILTPSFKQSDYYGGLDRATSALIQLASGEFEGELADNQSSDGGNTADFIIFMLFLFFVFYASSRGGGKGRGKGRKRRTLGPGGFIFLGGGGGGFGGGSSGGGFGGFSGGGGFGSGGGGASGGW</sequence>
<dbReference type="Gene3D" id="3.10.310.50">
    <property type="match status" value="1"/>
</dbReference>
<reference evidence="3 4" key="1">
    <citation type="submission" date="2017-08" db="EMBL/GenBank/DDBJ databases">
        <title>Aliifodinibius alkalisoli sp. nov., isolated from saline alkaline soil.</title>
        <authorList>
            <person name="Liu D."/>
            <person name="Zhang G."/>
        </authorList>
    </citation>
    <scope>NUCLEOTIDE SEQUENCE [LARGE SCALE GENOMIC DNA]</scope>
    <source>
        <strain evidence="3 4">WN023</strain>
    </source>
</reference>
<dbReference type="RefSeq" id="WP_095606749.1">
    <property type="nucleotide sequence ID" value="NZ_NSKE01000007.1"/>
</dbReference>
<dbReference type="OrthoDB" id="9810918at2"/>
<gene>
    <name evidence="3" type="ORF">CK503_10400</name>
</gene>
<evidence type="ECO:0000313" key="3">
    <source>
        <dbReference type="EMBL" id="PAU93558.1"/>
    </source>
</evidence>
<comment type="caution">
    <text evidence="3">The sequence shown here is derived from an EMBL/GenBank/DDBJ whole genome shotgun (WGS) entry which is preliminary data.</text>
</comment>
<feature type="transmembrane region" description="Helical" evidence="1">
    <location>
        <begin position="184"/>
        <end position="203"/>
    </location>
</feature>
<evidence type="ECO:0000313" key="4">
    <source>
        <dbReference type="Proteomes" id="UP000218831"/>
    </source>
</evidence>
<proteinExistence type="predicted"/>
<dbReference type="Pfam" id="PF04536">
    <property type="entry name" value="TPM_phosphatase"/>
    <property type="match status" value="1"/>
</dbReference>
<keyword evidence="1" id="KW-0472">Membrane</keyword>
<organism evidence="3 4">
    <name type="scientific">Fodinibius salipaludis</name>
    <dbReference type="NCBI Taxonomy" id="2032627"/>
    <lineage>
        <taxon>Bacteria</taxon>
        <taxon>Pseudomonadati</taxon>
        <taxon>Balneolota</taxon>
        <taxon>Balneolia</taxon>
        <taxon>Balneolales</taxon>
        <taxon>Balneolaceae</taxon>
        <taxon>Fodinibius</taxon>
    </lineage>
</organism>